<dbReference type="InterPro" id="IPR056906">
    <property type="entry name" value="ORF2/G2P_dom"/>
</dbReference>
<gene>
    <name evidence="2" type="ORF">S06H3_01732</name>
</gene>
<feature type="domain" description="Replication-associated protein ORF2/G2P" evidence="1">
    <location>
        <begin position="120"/>
        <end position="234"/>
    </location>
</feature>
<evidence type="ECO:0000313" key="2">
    <source>
        <dbReference type="EMBL" id="GAH98607.1"/>
    </source>
</evidence>
<sequence length="331" mass="37859">MATAYQTQKFDEFDSEQFTDEGFGSFSNSSGMIRLFKTREWFLDGGDIEGLVEIYQKWVKQNEYLHFAVFEGDIKVREVAVLCSKRGNAVYRYRVKDRLSPLLGLDVPTGNRSWNKTKICFVTLTYDTKLSSTQEAWVSISKSFNKWITNVRNQFGKVSYLKCFESTKNGYPHLHLVLVFHEVDFSYFALKGKFRVSRIVRDKIKGNWGSFADVEAVISPKQAIHYVLKYLLKTHGDSTSGKTAWEISQEGVEKTLAILWAYKKRGYSVSGDIEAVLADLIPKPCVTQTFQLTLGGNRLERWVLLGVKSAIELGIRDKPPPFTVVLWETHT</sequence>
<dbReference type="AlphaFoldDB" id="X1JWW3"/>
<name>X1JWW3_9ZZZZ</name>
<accession>X1JWW3</accession>
<dbReference type="Pfam" id="PF23343">
    <property type="entry name" value="REP_ORF2-G2P"/>
    <property type="match status" value="1"/>
</dbReference>
<comment type="caution">
    <text evidence="2">The sequence shown here is derived from an EMBL/GenBank/DDBJ whole genome shotgun (WGS) entry which is preliminary data.</text>
</comment>
<evidence type="ECO:0000259" key="1">
    <source>
        <dbReference type="Pfam" id="PF23343"/>
    </source>
</evidence>
<proteinExistence type="predicted"/>
<organism evidence="2">
    <name type="scientific">marine sediment metagenome</name>
    <dbReference type="NCBI Taxonomy" id="412755"/>
    <lineage>
        <taxon>unclassified sequences</taxon>
        <taxon>metagenomes</taxon>
        <taxon>ecological metagenomes</taxon>
    </lineage>
</organism>
<dbReference type="EMBL" id="BARV01000452">
    <property type="protein sequence ID" value="GAH98607.1"/>
    <property type="molecule type" value="Genomic_DNA"/>
</dbReference>
<protein>
    <recommendedName>
        <fullName evidence="1">Replication-associated protein ORF2/G2P domain-containing protein</fullName>
    </recommendedName>
</protein>
<reference evidence="2" key="1">
    <citation type="journal article" date="2014" name="Front. Microbiol.">
        <title>High frequency of phylogenetically diverse reductive dehalogenase-homologous genes in deep subseafloor sedimentary metagenomes.</title>
        <authorList>
            <person name="Kawai M."/>
            <person name="Futagami T."/>
            <person name="Toyoda A."/>
            <person name="Takaki Y."/>
            <person name="Nishi S."/>
            <person name="Hori S."/>
            <person name="Arai W."/>
            <person name="Tsubouchi T."/>
            <person name="Morono Y."/>
            <person name="Uchiyama I."/>
            <person name="Ito T."/>
            <person name="Fujiyama A."/>
            <person name="Inagaki F."/>
            <person name="Takami H."/>
        </authorList>
    </citation>
    <scope>NUCLEOTIDE SEQUENCE</scope>
    <source>
        <strain evidence="2">Expedition CK06-06</strain>
    </source>
</reference>